<evidence type="ECO:0000313" key="1">
    <source>
        <dbReference type="EnsemblPlants" id="OB09G23470.1"/>
    </source>
</evidence>
<proteinExistence type="predicted"/>
<accession>J3MZB8</accession>
<reference evidence="1" key="2">
    <citation type="submission" date="2013-04" db="UniProtKB">
        <authorList>
            <consortium name="EnsemblPlants"/>
        </authorList>
    </citation>
    <scope>IDENTIFICATION</scope>
</reference>
<name>J3MZB8_ORYBR</name>
<sequence length="50" mass="5998">MEAMQSNSGYFRIIHFEKNWYLQRASPASITWQNTVEYFDSSFARTQVME</sequence>
<dbReference type="HOGENOM" id="CLU_3127541_0_0_1"/>
<dbReference type="AlphaFoldDB" id="J3MZB8"/>
<dbReference type="Proteomes" id="UP000006038">
    <property type="component" value="Chromosome 9"/>
</dbReference>
<keyword evidence="2" id="KW-1185">Reference proteome</keyword>
<protein>
    <submittedName>
        <fullName evidence="1">Uncharacterized protein</fullName>
    </submittedName>
</protein>
<reference evidence="1" key="1">
    <citation type="journal article" date="2013" name="Nat. Commun.">
        <title>Whole-genome sequencing of Oryza brachyantha reveals mechanisms underlying Oryza genome evolution.</title>
        <authorList>
            <person name="Chen J."/>
            <person name="Huang Q."/>
            <person name="Gao D."/>
            <person name="Wang J."/>
            <person name="Lang Y."/>
            <person name="Liu T."/>
            <person name="Li B."/>
            <person name="Bai Z."/>
            <person name="Luis Goicoechea J."/>
            <person name="Liang C."/>
            <person name="Chen C."/>
            <person name="Zhang W."/>
            <person name="Sun S."/>
            <person name="Liao Y."/>
            <person name="Zhang X."/>
            <person name="Yang L."/>
            <person name="Song C."/>
            <person name="Wang M."/>
            <person name="Shi J."/>
            <person name="Liu G."/>
            <person name="Liu J."/>
            <person name="Zhou H."/>
            <person name="Zhou W."/>
            <person name="Yu Q."/>
            <person name="An N."/>
            <person name="Chen Y."/>
            <person name="Cai Q."/>
            <person name="Wang B."/>
            <person name="Liu B."/>
            <person name="Min J."/>
            <person name="Huang Y."/>
            <person name="Wu H."/>
            <person name="Li Z."/>
            <person name="Zhang Y."/>
            <person name="Yin Y."/>
            <person name="Song W."/>
            <person name="Jiang J."/>
            <person name="Jackson S.A."/>
            <person name="Wing R.A."/>
            <person name="Wang J."/>
            <person name="Chen M."/>
        </authorList>
    </citation>
    <scope>NUCLEOTIDE SEQUENCE [LARGE SCALE GENOMIC DNA]</scope>
    <source>
        <strain evidence="1">cv. IRGC 101232</strain>
    </source>
</reference>
<evidence type="ECO:0000313" key="2">
    <source>
        <dbReference type="Proteomes" id="UP000006038"/>
    </source>
</evidence>
<dbReference type="Gramene" id="OB09G23470.1">
    <property type="protein sequence ID" value="OB09G23470.1"/>
    <property type="gene ID" value="OB09G23470"/>
</dbReference>
<organism evidence="1">
    <name type="scientific">Oryza brachyantha</name>
    <name type="common">malo sina</name>
    <dbReference type="NCBI Taxonomy" id="4533"/>
    <lineage>
        <taxon>Eukaryota</taxon>
        <taxon>Viridiplantae</taxon>
        <taxon>Streptophyta</taxon>
        <taxon>Embryophyta</taxon>
        <taxon>Tracheophyta</taxon>
        <taxon>Spermatophyta</taxon>
        <taxon>Magnoliopsida</taxon>
        <taxon>Liliopsida</taxon>
        <taxon>Poales</taxon>
        <taxon>Poaceae</taxon>
        <taxon>BOP clade</taxon>
        <taxon>Oryzoideae</taxon>
        <taxon>Oryzeae</taxon>
        <taxon>Oryzinae</taxon>
        <taxon>Oryza</taxon>
    </lineage>
</organism>
<dbReference type="EnsemblPlants" id="OB09G23470.1">
    <property type="protein sequence ID" value="OB09G23470.1"/>
    <property type="gene ID" value="OB09G23470"/>
</dbReference>